<evidence type="ECO:0000313" key="2">
    <source>
        <dbReference type="Proteomes" id="UP000821865"/>
    </source>
</evidence>
<gene>
    <name evidence="1" type="ORF">HPB49_015280</name>
</gene>
<comment type="caution">
    <text evidence="1">The sequence shown here is derived from an EMBL/GenBank/DDBJ whole genome shotgun (WGS) entry which is preliminary data.</text>
</comment>
<reference evidence="1" key="1">
    <citation type="submission" date="2020-05" db="EMBL/GenBank/DDBJ databases">
        <title>Large-scale comparative analyses of tick genomes elucidate their genetic diversity and vector capacities.</title>
        <authorList>
            <person name="Jia N."/>
            <person name="Wang J."/>
            <person name="Shi W."/>
            <person name="Du L."/>
            <person name="Sun Y."/>
            <person name="Zhan W."/>
            <person name="Jiang J."/>
            <person name="Wang Q."/>
            <person name="Zhang B."/>
            <person name="Ji P."/>
            <person name="Sakyi L.B."/>
            <person name="Cui X."/>
            <person name="Yuan T."/>
            <person name="Jiang B."/>
            <person name="Yang W."/>
            <person name="Lam T.T.-Y."/>
            <person name="Chang Q."/>
            <person name="Ding S."/>
            <person name="Wang X."/>
            <person name="Zhu J."/>
            <person name="Ruan X."/>
            <person name="Zhao L."/>
            <person name="Wei J."/>
            <person name="Que T."/>
            <person name="Du C."/>
            <person name="Cheng J."/>
            <person name="Dai P."/>
            <person name="Han X."/>
            <person name="Huang E."/>
            <person name="Gao Y."/>
            <person name="Liu J."/>
            <person name="Shao H."/>
            <person name="Ye R."/>
            <person name="Li L."/>
            <person name="Wei W."/>
            <person name="Wang X."/>
            <person name="Wang C."/>
            <person name="Yang T."/>
            <person name="Huo Q."/>
            <person name="Li W."/>
            <person name="Guo W."/>
            <person name="Chen H."/>
            <person name="Zhou L."/>
            <person name="Ni X."/>
            <person name="Tian J."/>
            <person name="Zhou Y."/>
            <person name="Sheng Y."/>
            <person name="Liu T."/>
            <person name="Pan Y."/>
            <person name="Xia L."/>
            <person name="Li J."/>
            <person name="Zhao F."/>
            <person name="Cao W."/>
        </authorList>
    </citation>
    <scope>NUCLEOTIDE SEQUENCE</scope>
    <source>
        <strain evidence="1">Dsil-2018</strain>
    </source>
</reference>
<name>A0ACB8DDH4_DERSI</name>
<proteinExistence type="predicted"/>
<accession>A0ACB8DDH4</accession>
<organism evidence="1 2">
    <name type="scientific">Dermacentor silvarum</name>
    <name type="common">Tick</name>
    <dbReference type="NCBI Taxonomy" id="543639"/>
    <lineage>
        <taxon>Eukaryota</taxon>
        <taxon>Metazoa</taxon>
        <taxon>Ecdysozoa</taxon>
        <taxon>Arthropoda</taxon>
        <taxon>Chelicerata</taxon>
        <taxon>Arachnida</taxon>
        <taxon>Acari</taxon>
        <taxon>Parasitiformes</taxon>
        <taxon>Ixodida</taxon>
        <taxon>Ixodoidea</taxon>
        <taxon>Ixodidae</taxon>
        <taxon>Rhipicephalinae</taxon>
        <taxon>Dermacentor</taxon>
    </lineage>
</organism>
<protein>
    <submittedName>
        <fullName evidence="1">Uncharacterized protein</fullName>
    </submittedName>
</protein>
<evidence type="ECO:0000313" key="1">
    <source>
        <dbReference type="EMBL" id="KAH7966314.1"/>
    </source>
</evidence>
<dbReference type="Proteomes" id="UP000821865">
    <property type="component" value="Chromosome 2"/>
</dbReference>
<keyword evidence="2" id="KW-1185">Reference proteome</keyword>
<dbReference type="EMBL" id="CM023471">
    <property type="protein sequence ID" value="KAH7966314.1"/>
    <property type="molecule type" value="Genomic_DNA"/>
</dbReference>
<sequence length="357" mass="39932">MNYLGIRLIAETSPFLPHTEIVDVKSTLLYGKRKRDVPRWQLCVRTAEKALSPLVLVSVLAEFKAAASPALLSSVTLELFQGILHQINASSYFNTDSGHDIRGFLSTTNLRILRPNWMNDAALLERYILGLPPTANRSGLQYYVQSQEHTLLASLARSSSQRWARSVFTTNCWIELTPPTIYVPLLTFNITHAYGGSVDEEQLFSRAGPRLAECVLDLIFDYAAATKNNGQQCLSKETTKRLLNVDMCIGDSAGDPMPLFKRVRDFLAVKYAYALFRKRTMGKARMLRLGGDKMLSKHQLFFVNIMLEACEMTAQLGRTRSKAGQNLITALRNANHFANAYGCRLGSPMNAKKKCAL</sequence>